<evidence type="ECO:0000256" key="2">
    <source>
        <dbReference type="ARBA" id="ARBA00007862"/>
    </source>
</evidence>
<dbReference type="Proteomes" id="UP000709466">
    <property type="component" value="Unassembled WGS sequence"/>
</dbReference>
<gene>
    <name evidence="8" type="ORF">HCZ30_08355</name>
</gene>
<evidence type="ECO:0000256" key="5">
    <source>
        <dbReference type="ARBA" id="ARBA00023136"/>
    </source>
</evidence>
<dbReference type="InterPro" id="IPR001107">
    <property type="entry name" value="Band_7"/>
</dbReference>
<dbReference type="CDD" id="cd03405">
    <property type="entry name" value="SPFH_HflC"/>
    <property type="match status" value="1"/>
</dbReference>
<dbReference type="PANTHER" id="PTHR42911:SF1">
    <property type="entry name" value="MODULATOR OF FTSH PROTEASE HFLC"/>
    <property type="match status" value="1"/>
</dbReference>
<dbReference type="EMBL" id="JAATOP010000004">
    <property type="protein sequence ID" value="NIY72447.1"/>
    <property type="molecule type" value="Genomic_DNA"/>
</dbReference>
<comment type="similarity">
    <text evidence="2 6">Belongs to the band 7/mec-2 family. HflC subfamily.</text>
</comment>
<proteinExistence type="inferred from homology"/>
<dbReference type="InterPro" id="IPR010200">
    <property type="entry name" value="HflC"/>
</dbReference>
<protein>
    <recommendedName>
        <fullName evidence="6">Protein HflC</fullName>
    </recommendedName>
</protein>
<dbReference type="PANTHER" id="PTHR42911">
    <property type="entry name" value="MODULATOR OF FTSH PROTEASE HFLC"/>
    <property type="match status" value="1"/>
</dbReference>
<evidence type="ECO:0000259" key="7">
    <source>
        <dbReference type="SMART" id="SM00244"/>
    </source>
</evidence>
<dbReference type="Pfam" id="PF01145">
    <property type="entry name" value="Band_7"/>
    <property type="match status" value="1"/>
</dbReference>
<keyword evidence="3" id="KW-0812">Transmembrane</keyword>
<evidence type="ECO:0000313" key="8">
    <source>
        <dbReference type="EMBL" id="NIY72447.1"/>
    </source>
</evidence>
<keyword evidence="4" id="KW-1133">Transmembrane helix</keyword>
<dbReference type="Gene3D" id="3.30.479.30">
    <property type="entry name" value="Band 7 domain"/>
    <property type="match status" value="1"/>
</dbReference>
<evidence type="ECO:0000256" key="6">
    <source>
        <dbReference type="PIRNR" id="PIRNR005651"/>
    </source>
</evidence>
<keyword evidence="8" id="KW-0378">Hydrolase</keyword>
<dbReference type="SUPFAM" id="SSF117892">
    <property type="entry name" value="Band 7/SPFH domain"/>
    <property type="match status" value="1"/>
</dbReference>
<evidence type="ECO:0000256" key="4">
    <source>
        <dbReference type="ARBA" id="ARBA00022989"/>
    </source>
</evidence>
<evidence type="ECO:0000256" key="1">
    <source>
        <dbReference type="ARBA" id="ARBA00004167"/>
    </source>
</evidence>
<keyword evidence="5" id="KW-0472">Membrane</keyword>
<accession>A0ABX0W0M2</accession>
<comment type="caution">
    <text evidence="8">The sequence shown here is derived from an EMBL/GenBank/DDBJ whole genome shotgun (WGS) entry which is preliminary data.</text>
</comment>
<evidence type="ECO:0000256" key="3">
    <source>
        <dbReference type="ARBA" id="ARBA00022692"/>
    </source>
</evidence>
<reference evidence="8 9" key="1">
    <citation type="submission" date="2020-03" db="EMBL/GenBank/DDBJ databases">
        <title>Bacterial isolates of synthetic phycosphere.</title>
        <authorList>
            <person name="Fu H."/>
            <person name="Moran M.A."/>
        </authorList>
    </citation>
    <scope>NUCLEOTIDE SEQUENCE [LARGE SCALE GENOMIC DNA]</scope>
    <source>
        <strain evidence="8 9">HF1</strain>
    </source>
</reference>
<comment type="function">
    <text evidence="6">HflC and HflK could regulate a protease.</text>
</comment>
<dbReference type="GO" id="GO:0006508">
    <property type="term" value="P:proteolysis"/>
    <property type="evidence" value="ECO:0007669"/>
    <property type="project" value="UniProtKB-KW"/>
</dbReference>
<dbReference type="PIRSF" id="PIRSF005651">
    <property type="entry name" value="HflC"/>
    <property type="match status" value="1"/>
</dbReference>
<feature type="domain" description="Band 7" evidence="7">
    <location>
        <begin position="20"/>
        <end position="184"/>
    </location>
</feature>
<keyword evidence="9" id="KW-1185">Reference proteome</keyword>
<dbReference type="InterPro" id="IPR036013">
    <property type="entry name" value="Band_7/SPFH_dom_sf"/>
</dbReference>
<sequence>MRKAYVALGALVVAGVIAASSIFIVDEREKALVLQFGQIVGVKEEPGIGFKIPVIQEVVKYDDRILSRDMAALEVIASDSRRIEVDAFARYRIADVEDFRRATGSGGERQASARLDSILRTAIRKVLGTVSSAEILSSDRDALMQLIRDVAAPEADSLGLQLIDVRLKRTDLPPENLEKTYERMIAEREREAADEIARGNEAAQRIRAGADRTVTELVSDAQRQAEIIRGEADAERTRIFAEAYGSDAEFFDFYRSLQAYRRALESGNTSMVLTPDSDFFSYLESATGNAE</sequence>
<evidence type="ECO:0000313" key="9">
    <source>
        <dbReference type="Proteomes" id="UP000709466"/>
    </source>
</evidence>
<keyword evidence="8" id="KW-0645">Protease</keyword>
<organism evidence="8 9">
    <name type="scientific">Marivivens donghaensis</name>
    <dbReference type="NCBI Taxonomy" id="1699413"/>
    <lineage>
        <taxon>Bacteria</taxon>
        <taxon>Pseudomonadati</taxon>
        <taxon>Pseudomonadota</taxon>
        <taxon>Alphaproteobacteria</taxon>
        <taxon>Rhodobacterales</taxon>
        <taxon>Paracoccaceae</taxon>
        <taxon>Marivivens group</taxon>
        <taxon>Marivivens</taxon>
    </lineage>
</organism>
<comment type="subcellular location">
    <subcellularLocation>
        <location evidence="1">Membrane</location>
        <topology evidence="1">Single-pass membrane protein</topology>
    </subcellularLocation>
</comment>
<dbReference type="RefSeq" id="WP_167637824.1">
    <property type="nucleotide sequence ID" value="NZ_JAATOP010000004.1"/>
</dbReference>
<dbReference type="GO" id="GO:0008233">
    <property type="term" value="F:peptidase activity"/>
    <property type="evidence" value="ECO:0007669"/>
    <property type="project" value="UniProtKB-KW"/>
</dbReference>
<name>A0ABX0W0M2_9RHOB</name>
<dbReference type="SMART" id="SM00244">
    <property type="entry name" value="PHB"/>
    <property type="match status" value="1"/>
</dbReference>